<evidence type="ECO:0000313" key="3">
    <source>
        <dbReference type="Proteomes" id="UP000053647"/>
    </source>
</evidence>
<feature type="compositionally biased region" description="Low complexity" evidence="1">
    <location>
        <begin position="33"/>
        <end position="47"/>
    </location>
</feature>
<feature type="region of interest" description="Disordered" evidence="1">
    <location>
        <begin position="1"/>
        <end position="53"/>
    </location>
</feature>
<keyword evidence="3" id="KW-1185">Reference proteome</keyword>
<accession>A0A0C9TM67</accession>
<dbReference type="Proteomes" id="UP000053647">
    <property type="component" value="Unassembled WGS sequence"/>
</dbReference>
<reference evidence="2 3" key="1">
    <citation type="submission" date="2014-06" db="EMBL/GenBank/DDBJ databases">
        <authorList>
            <consortium name="DOE Joint Genome Institute"/>
            <person name="Kuo A."/>
            <person name="Kohler A."/>
            <person name="Nagy L.G."/>
            <person name="Floudas D."/>
            <person name="Copeland A."/>
            <person name="Barry K.W."/>
            <person name="Cichocki N."/>
            <person name="Veneault-Fourrey C."/>
            <person name="LaButti K."/>
            <person name="Lindquist E.A."/>
            <person name="Lipzen A."/>
            <person name="Lundell T."/>
            <person name="Morin E."/>
            <person name="Murat C."/>
            <person name="Sun H."/>
            <person name="Tunlid A."/>
            <person name="Henrissat B."/>
            <person name="Grigoriev I.V."/>
            <person name="Hibbett D.S."/>
            <person name="Martin F."/>
            <person name="Nordberg H.P."/>
            <person name="Cantor M.N."/>
            <person name="Hua S.X."/>
        </authorList>
    </citation>
    <scope>NUCLEOTIDE SEQUENCE [LARGE SCALE GENOMIC DNA]</scope>
    <source>
        <strain evidence="2 3">ATCC 200175</strain>
    </source>
</reference>
<sequence length="251" mass="27361">MKPVTVYFNDAASEDESAGPTLANNHNKPGARSSGSSSSKQKLPSSSNPEMDGTEMQQGFIAALHERWKCDMHTKEPGNPVYCYNPPGTNMCYQLSHNSISFWAVQIVKGRAAVDKKPPTVATQAARPRTRNVGSGLVTDSDHQMQMAQNHMGPGPTSYPYPAAPVFVMPPWSMPVQGAHGGHGMLYPPYSQPMSVLSSVAQAYPSPQPLSTSLPQLHNIAQEETLNLGRRPGDQFQYYRDVDRSTNVGPY</sequence>
<evidence type="ECO:0000313" key="2">
    <source>
        <dbReference type="EMBL" id="KIJ08897.1"/>
    </source>
</evidence>
<reference evidence="3" key="2">
    <citation type="submission" date="2015-01" db="EMBL/GenBank/DDBJ databases">
        <title>Evolutionary Origins and Diversification of the Mycorrhizal Mutualists.</title>
        <authorList>
            <consortium name="DOE Joint Genome Institute"/>
            <consortium name="Mycorrhizal Genomics Consortium"/>
            <person name="Kohler A."/>
            <person name="Kuo A."/>
            <person name="Nagy L.G."/>
            <person name="Floudas D."/>
            <person name="Copeland A."/>
            <person name="Barry K.W."/>
            <person name="Cichocki N."/>
            <person name="Veneault-Fourrey C."/>
            <person name="LaButti K."/>
            <person name="Lindquist E.A."/>
            <person name="Lipzen A."/>
            <person name="Lundell T."/>
            <person name="Morin E."/>
            <person name="Murat C."/>
            <person name="Riley R."/>
            <person name="Ohm R."/>
            <person name="Sun H."/>
            <person name="Tunlid A."/>
            <person name="Henrissat B."/>
            <person name="Grigoriev I.V."/>
            <person name="Hibbett D.S."/>
            <person name="Martin F."/>
        </authorList>
    </citation>
    <scope>NUCLEOTIDE SEQUENCE [LARGE SCALE GENOMIC DNA]</scope>
    <source>
        <strain evidence="3">ATCC 200175</strain>
    </source>
</reference>
<dbReference type="HOGENOM" id="CLU_1107425_0_0_1"/>
<protein>
    <submittedName>
        <fullName evidence="2">Uncharacterized protein</fullName>
    </submittedName>
</protein>
<dbReference type="OrthoDB" id="2692271at2759"/>
<name>A0A0C9TM67_PAXIN</name>
<evidence type="ECO:0000256" key="1">
    <source>
        <dbReference type="SAM" id="MobiDB-lite"/>
    </source>
</evidence>
<dbReference type="AlphaFoldDB" id="A0A0C9TM67"/>
<gene>
    <name evidence="2" type="ORF">PAXINDRAFT_18005</name>
</gene>
<proteinExistence type="predicted"/>
<dbReference type="EMBL" id="KN819538">
    <property type="protein sequence ID" value="KIJ08897.1"/>
    <property type="molecule type" value="Genomic_DNA"/>
</dbReference>
<organism evidence="2 3">
    <name type="scientific">Paxillus involutus ATCC 200175</name>
    <dbReference type="NCBI Taxonomy" id="664439"/>
    <lineage>
        <taxon>Eukaryota</taxon>
        <taxon>Fungi</taxon>
        <taxon>Dikarya</taxon>
        <taxon>Basidiomycota</taxon>
        <taxon>Agaricomycotina</taxon>
        <taxon>Agaricomycetes</taxon>
        <taxon>Agaricomycetidae</taxon>
        <taxon>Boletales</taxon>
        <taxon>Paxilineae</taxon>
        <taxon>Paxillaceae</taxon>
        <taxon>Paxillus</taxon>
    </lineage>
</organism>